<dbReference type="KEGG" id="hmi:soil367_01205"/>
<organism evidence="1 2">
    <name type="scientific">Hydrocarboniclastica marina</name>
    <dbReference type="NCBI Taxonomy" id="2259620"/>
    <lineage>
        <taxon>Bacteria</taxon>
        <taxon>Pseudomonadati</taxon>
        <taxon>Pseudomonadota</taxon>
        <taxon>Gammaproteobacteria</taxon>
        <taxon>Alteromonadales</taxon>
        <taxon>Alteromonadaceae</taxon>
        <taxon>Hydrocarboniclastica</taxon>
    </lineage>
</organism>
<dbReference type="OrthoDB" id="3893742at2"/>
<gene>
    <name evidence="1" type="ORF">soil367_01205</name>
</gene>
<reference evidence="1 2" key="1">
    <citation type="submission" date="2018-07" db="EMBL/GenBank/DDBJ databases">
        <title>Marsedoiliclastica nanhaica gen. nov. sp. nov., a novel marine hydrocarbonoclastic bacterium isolated from an in-situ enriched hydrocarbon-degrading consortium in deep-sea sediment.</title>
        <authorList>
            <person name="Dong C."/>
            <person name="Ma T."/>
            <person name="Liu R."/>
            <person name="Shao Z."/>
        </authorList>
    </citation>
    <scope>NUCLEOTIDE SEQUENCE [LARGE SCALE GENOMIC DNA]</scope>
    <source>
        <strain evidence="2">soil36-7</strain>
    </source>
</reference>
<evidence type="ECO:0000313" key="2">
    <source>
        <dbReference type="Proteomes" id="UP000298049"/>
    </source>
</evidence>
<protein>
    <submittedName>
        <fullName evidence="1">Uncharacterized protein</fullName>
    </submittedName>
</protein>
<accession>A0A4P7XCY2</accession>
<proteinExistence type="predicted"/>
<sequence>MIEQGSASTESPETSSILARFNDALTHLGQARSFAKGNHIGRVLDLGRKLLTASGGPALLYSLAREFDGAGIFEGSDWEKPENLKAKFVPHTFNEGDARLVTLECLSELRMLAVANGQYFHPGLSSEQAKHFLTQVLAFNLQVLFGASDESTRNRPATIQKMLEQHLAFIAEHIGLENILDQVVDEVWRILRQRPIQVDNVREMITRIAACLFDPDIQVQGTARGAERLISALFGPTHGCREDPGVEVYLQRLDSMDIYALEQEAQGFARAMHDTGLVSAYHAAYLRRMADEDTEYIAKALGLSTTGRDCLFCYRDLVLTLIRESIYLETCQAIYGLAQFLERGLLYQTSIPNGLWRAIQTPLHPDVQAQISALFGSNIPPRAHTLSALLSVLGQPLGLGQGNNPACQSTRALSLWSYTNPDYLLQIFHWALRDNSLTMHFEGEAINSAELGAGVVQSWNFDLDTLSLVLVPHLDRIYMEMGRRAGTRGEDPHRWINPEFHGWWVHRGFAIAVDIHTQKLDELEHFISTFYTVYNPLHNGNTPVVHPQPAGIAVTDSDARFVGWHAISILRVAVDQEDVIRVYFFNPNNDSGQDWGNGVIVSTDGYGEQQGESSLPIDQFTSRLYLFHYDVREFEILAPSMPEEELQRVKSLVTGSWGKGRE</sequence>
<dbReference type="AlphaFoldDB" id="A0A4P7XCY2"/>
<dbReference type="Proteomes" id="UP000298049">
    <property type="component" value="Chromosome"/>
</dbReference>
<dbReference type="EMBL" id="CP031093">
    <property type="protein sequence ID" value="QCF24681.1"/>
    <property type="molecule type" value="Genomic_DNA"/>
</dbReference>
<name>A0A4P7XCY2_9ALTE</name>
<keyword evidence="2" id="KW-1185">Reference proteome</keyword>
<evidence type="ECO:0000313" key="1">
    <source>
        <dbReference type="EMBL" id="QCF24681.1"/>
    </source>
</evidence>